<evidence type="ECO:0000256" key="3">
    <source>
        <dbReference type="ARBA" id="ARBA00022448"/>
    </source>
</evidence>
<dbReference type="Pfam" id="PF03824">
    <property type="entry name" value="NicO"/>
    <property type="match status" value="1"/>
</dbReference>
<feature type="transmembrane region" description="Helical" evidence="8">
    <location>
        <begin position="39"/>
        <end position="57"/>
    </location>
</feature>
<proteinExistence type="inferred from homology"/>
<feature type="transmembrane region" description="Helical" evidence="8">
    <location>
        <begin position="189"/>
        <end position="211"/>
    </location>
</feature>
<protein>
    <recommendedName>
        <fullName evidence="8">Nickel/cobalt efflux system</fullName>
    </recommendedName>
</protein>
<sequence>MINRDFFHTHRRAGWLLCGLIAANLAAWGWALIVFHHSAALIAASLLAYGYGLRHAVDADHIAAIDNVTRKLMQQGQRPVAVGAFFSLGHSTIVVLACVAIAATSLVFGDKIGGLHDYGRSIGTLISALFLLLMALLNALILRDVYRRFQQVKQGNTDASQDALLVVHGGVMSRLFHFAFNLVNRSWQMYLVGFLFGLGFDTATEISLLGLSAAGASSGMSVWSILVFPVLFACGMALVDSLDNFVMVGAYGWAFDKPVRKLYYNIMITATSVVIALFIGGLEALGLIADKLDMHGGLWTQIGQLNDNMGSVGYVAVGIFVIFWGISVLNYRRKGYDHLVMKSGRA</sequence>
<feature type="transmembrane region" description="Helical" evidence="8">
    <location>
        <begin position="78"/>
        <end position="102"/>
    </location>
</feature>
<dbReference type="RefSeq" id="WP_209499566.1">
    <property type="nucleotide sequence ID" value="NZ_JAGGMQ010000002.1"/>
</dbReference>
<keyword evidence="7 8" id="KW-0472">Membrane</keyword>
<accession>A0ABS4PG44</accession>
<keyword evidence="10" id="KW-1185">Reference proteome</keyword>
<name>A0ABS4PG44_9GAMM</name>
<dbReference type="NCBIfam" id="TIGR00802">
    <property type="entry name" value="nico"/>
    <property type="match status" value="1"/>
</dbReference>
<evidence type="ECO:0000256" key="4">
    <source>
        <dbReference type="ARBA" id="ARBA00022596"/>
    </source>
</evidence>
<evidence type="ECO:0000313" key="10">
    <source>
        <dbReference type="Proteomes" id="UP001195624"/>
    </source>
</evidence>
<gene>
    <name evidence="9" type="ORF">J2125_004914</name>
</gene>
<dbReference type="EMBL" id="JAGGMQ010000002">
    <property type="protein sequence ID" value="MBP2171618.1"/>
    <property type="molecule type" value="Genomic_DNA"/>
</dbReference>
<keyword evidence="3 8" id="KW-0813">Transport</keyword>
<evidence type="ECO:0000256" key="2">
    <source>
        <dbReference type="ARBA" id="ARBA00010892"/>
    </source>
</evidence>
<evidence type="ECO:0000256" key="8">
    <source>
        <dbReference type="RuleBase" id="RU362101"/>
    </source>
</evidence>
<reference evidence="10" key="1">
    <citation type="submission" date="2023-07" db="EMBL/GenBank/DDBJ databases">
        <title>Genome mining of underrepresented organisms for secondary metabolites.</title>
        <authorList>
            <person name="D'Agostino P.M."/>
        </authorList>
    </citation>
    <scope>NUCLEOTIDE SEQUENCE [LARGE SCALE GENOMIC DNA]</scope>
    <source>
        <strain evidence="10">WS4403</strain>
    </source>
</reference>
<feature type="transmembrane region" description="Helical" evidence="8">
    <location>
        <begin position="309"/>
        <end position="331"/>
    </location>
</feature>
<keyword evidence="6 8" id="KW-1133">Transmembrane helix</keyword>
<feature type="transmembrane region" description="Helical" evidence="8">
    <location>
        <begin position="12"/>
        <end position="33"/>
    </location>
</feature>
<feature type="transmembrane region" description="Helical" evidence="8">
    <location>
        <begin position="262"/>
        <end position="288"/>
    </location>
</feature>
<comment type="subcellular location">
    <subcellularLocation>
        <location evidence="8">Cell membrane</location>
        <topology evidence="8">Multi-pass membrane protein</topology>
    </subcellularLocation>
    <subcellularLocation>
        <location evidence="1">Endomembrane system</location>
        <topology evidence="1">Multi-pass membrane protein</topology>
    </subcellularLocation>
</comment>
<comment type="similarity">
    <text evidence="2 8">Belongs to the NiCoT transporter (TC 2.A.52) family.</text>
</comment>
<dbReference type="PANTHER" id="PTHR31611">
    <property type="entry name" value="HIGH-AFFINITY NICKEL TRANSPORT PROTEIN NIC1"/>
    <property type="match status" value="1"/>
</dbReference>
<keyword evidence="5 8" id="KW-0812">Transmembrane</keyword>
<dbReference type="Proteomes" id="UP001195624">
    <property type="component" value="Unassembled WGS sequence"/>
</dbReference>
<evidence type="ECO:0000256" key="5">
    <source>
        <dbReference type="ARBA" id="ARBA00022692"/>
    </source>
</evidence>
<keyword evidence="4" id="KW-0533">Nickel</keyword>
<organism evidence="9 10">
    <name type="scientific">Winslowiella toletana</name>
    <dbReference type="NCBI Taxonomy" id="92490"/>
    <lineage>
        <taxon>Bacteria</taxon>
        <taxon>Pseudomonadati</taxon>
        <taxon>Pseudomonadota</taxon>
        <taxon>Gammaproteobacteria</taxon>
        <taxon>Enterobacterales</taxon>
        <taxon>Erwiniaceae</taxon>
        <taxon>Winslowiella</taxon>
    </lineage>
</organism>
<dbReference type="InterPro" id="IPR011541">
    <property type="entry name" value="Ni/Co_transpt_high_affinity"/>
</dbReference>
<evidence type="ECO:0000256" key="1">
    <source>
        <dbReference type="ARBA" id="ARBA00004127"/>
    </source>
</evidence>
<comment type="caution">
    <text evidence="9">The sequence shown here is derived from an EMBL/GenBank/DDBJ whole genome shotgun (WGS) entry which is preliminary data.</text>
</comment>
<feature type="transmembrane region" description="Helical" evidence="8">
    <location>
        <begin position="223"/>
        <end position="242"/>
    </location>
</feature>
<evidence type="ECO:0000256" key="7">
    <source>
        <dbReference type="ARBA" id="ARBA00023136"/>
    </source>
</evidence>
<evidence type="ECO:0000313" key="9">
    <source>
        <dbReference type="EMBL" id="MBP2171618.1"/>
    </source>
</evidence>
<dbReference type="InterPro" id="IPR004688">
    <property type="entry name" value="Ni/Co_transpt"/>
</dbReference>
<dbReference type="PANTHER" id="PTHR31611:SF0">
    <property type="entry name" value="HIGH-AFFINITY NICKEL TRANSPORT PROTEIN NIC1"/>
    <property type="match status" value="1"/>
</dbReference>
<evidence type="ECO:0000256" key="6">
    <source>
        <dbReference type="ARBA" id="ARBA00022989"/>
    </source>
</evidence>
<feature type="transmembrane region" description="Helical" evidence="8">
    <location>
        <begin position="122"/>
        <end position="142"/>
    </location>
</feature>